<dbReference type="PANTHER" id="PTHR23235">
    <property type="entry name" value="KRUEPPEL-LIKE TRANSCRIPTION FACTOR"/>
    <property type="match status" value="1"/>
</dbReference>
<reference evidence="10" key="1">
    <citation type="journal article" date="2013" name="Nature">
        <title>The genomes of four tapeworm species reveal adaptations to parasitism.</title>
        <authorList>
            <person name="Tsai I.J."/>
            <person name="Zarowiecki M."/>
            <person name="Holroyd N."/>
            <person name="Garciarrubio A."/>
            <person name="Sanchez-Flores A."/>
            <person name="Brooks K.L."/>
            <person name="Tracey A."/>
            <person name="Bobes R.J."/>
            <person name="Fragoso G."/>
            <person name="Sciutto E."/>
            <person name="Aslett M."/>
            <person name="Beasley H."/>
            <person name="Bennett H.M."/>
            <person name="Cai J."/>
            <person name="Camicia F."/>
            <person name="Clark R."/>
            <person name="Cucher M."/>
            <person name="De Silva N."/>
            <person name="Day T.A."/>
            <person name="Deplazes P."/>
            <person name="Estrada K."/>
            <person name="Fernandez C."/>
            <person name="Holland P.W."/>
            <person name="Hou J."/>
            <person name="Hu S."/>
            <person name="Huckvale T."/>
            <person name="Hung S.S."/>
            <person name="Kamenetzky L."/>
            <person name="Keane J.A."/>
            <person name="Kiss F."/>
            <person name="Koziol U."/>
            <person name="Lambert O."/>
            <person name="Liu K."/>
            <person name="Luo X."/>
            <person name="Luo Y."/>
            <person name="Macchiaroli N."/>
            <person name="Nichol S."/>
            <person name="Paps J."/>
            <person name="Parkinson J."/>
            <person name="Pouchkina-Stantcheva N."/>
            <person name="Riddiford N."/>
            <person name="Rosenzvit M."/>
            <person name="Salinas G."/>
            <person name="Wasmuth J.D."/>
            <person name="Zamanian M."/>
            <person name="Zheng Y."/>
            <person name="Cai X."/>
            <person name="Soberon X."/>
            <person name="Olson P.D."/>
            <person name="Laclette J.P."/>
            <person name="Brehm K."/>
            <person name="Berriman M."/>
            <person name="Garciarrubio A."/>
            <person name="Bobes R.J."/>
            <person name="Fragoso G."/>
            <person name="Sanchez-Flores A."/>
            <person name="Estrada K."/>
            <person name="Cevallos M.A."/>
            <person name="Morett E."/>
            <person name="Gonzalez V."/>
            <person name="Portillo T."/>
            <person name="Ochoa-Leyva A."/>
            <person name="Jose M.V."/>
            <person name="Sciutto E."/>
            <person name="Landa A."/>
            <person name="Jimenez L."/>
            <person name="Valdes V."/>
            <person name="Carrero J.C."/>
            <person name="Larralde C."/>
            <person name="Morales-Montor J."/>
            <person name="Limon-Lason J."/>
            <person name="Soberon X."/>
            <person name="Laclette J.P."/>
        </authorList>
    </citation>
    <scope>NUCLEOTIDE SEQUENCE [LARGE SCALE GENOMIC DNA]</scope>
</reference>
<accession>A0A087VX18</accession>
<dbReference type="GO" id="GO:0008270">
    <property type="term" value="F:zinc ion binding"/>
    <property type="evidence" value="ECO:0007669"/>
    <property type="project" value="UniProtKB-KW"/>
</dbReference>
<evidence type="ECO:0000256" key="7">
    <source>
        <dbReference type="PROSITE-ProRule" id="PRU00042"/>
    </source>
</evidence>
<dbReference type="GO" id="GO:0005634">
    <property type="term" value="C:nucleus"/>
    <property type="evidence" value="ECO:0007669"/>
    <property type="project" value="UniProtKB-SubCell"/>
</dbReference>
<protein>
    <submittedName>
        <fullName evidence="10">Krueppel factor 10</fullName>
    </submittedName>
</protein>
<dbReference type="Proteomes" id="UP000017246">
    <property type="component" value="Unassembled WGS sequence"/>
</dbReference>
<evidence type="ECO:0000256" key="4">
    <source>
        <dbReference type="ARBA" id="ARBA00022771"/>
    </source>
</evidence>
<keyword evidence="2" id="KW-0479">Metal-binding</keyword>
<sequence length="510" mass="56492">MSSDIASNLLMLPTANIDMLQLKTAEILVSMSEGLAFSLNQNHLRAPPISLFPEFAPLQNQSNTNTRNSDGLDTEGELHRRLKFKLHRTKPHETAASNLKHKAAGAEPSSRLAEILREQNLEGRIPLRRSSTDLVDSSVILRLMAQQHQNSLHPHETSAFSVVSPLPSEDGVSPSSTPSSSYHTGPEAEEASCSIAKPFSCPFDLHVLSLNSTPQIPSAFTERRASDPCPASYAALQKQTVPQSGRGAPTGRVKTHHCTFQGCDKAYFKSSHLKAHVRTHTGEKPYVCDWEGCGRQFARSDELSRHKRAHTGERKFTCSFCPRRFSRSDHLNKHMKRHQLEVVAAAAGTGSSSGSGVSDIEKHTSIDLSPSLIPQEAAPRFHLWSEEYPSSTKQQKRISFVSADIVFCLDGDERRRKELWLFTSGATTYPLFHCSSSEDCTQARTHTLNITSLTDKVFYPLVLWSTGNPTRQMSKVLLTTIISSHYFARINTVHFLSLTALFLPLDHGVG</sequence>
<feature type="domain" description="C2H2-type" evidence="9">
    <location>
        <begin position="316"/>
        <end position="343"/>
    </location>
</feature>
<evidence type="ECO:0000256" key="1">
    <source>
        <dbReference type="ARBA" id="ARBA00004123"/>
    </source>
</evidence>
<gene>
    <name evidence="10" type="ORF">EmuJ_000040400</name>
</gene>
<dbReference type="PROSITE" id="PS50157">
    <property type="entry name" value="ZINC_FINGER_C2H2_2"/>
    <property type="match status" value="3"/>
</dbReference>
<dbReference type="Pfam" id="PF00096">
    <property type="entry name" value="zf-C2H2"/>
    <property type="match status" value="2"/>
</dbReference>
<dbReference type="eggNOG" id="KOG1721">
    <property type="taxonomic scope" value="Eukaryota"/>
</dbReference>
<dbReference type="SUPFAM" id="SSF57667">
    <property type="entry name" value="beta-beta-alpha zinc fingers"/>
    <property type="match status" value="2"/>
</dbReference>
<dbReference type="FunFam" id="3.30.160.60:FF:000125">
    <property type="entry name" value="Putative zinc finger protein 143"/>
    <property type="match status" value="1"/>
</dbReference>
<dbReference type="InterPro" id="IPR036236">
    <property type="entry name" value="Znf_C2H2_sf"/>
</dbReference>
<reference evidence="10" key="2">
    <citation type="submission" date="2015-11" db="EMBL/GenBank/DDBJ databases">
        <authorList>
            <person name="Zhang Y."/>
            <person name="Guo Z."/>
        </authorList>
    </citation>
    <scope>NUCLEOTIDE SEQUENCE</scope>
</reference>
<comment type="subcellular location">
    <subcellularLocation>
        <location evidence="1">Nucleus</location>
    </subcellularLocation>
</comment>
<dbReference type="OrthoDB" id="4748970at2759"/>
<evidence type="ECO:0000256" key="5">
    <source>
        <dbReference type="ARBA" id="ARBA00022833"/>
    </source>
</evidence>
<evidence type="ECO:0000256" key="3">
    <source>
        <dbReference type="ARBA" id="ARBA00022737"/>
    </source>
</evidence>
<dbReference type="FunFam" id="3.30.160.60:FF:000018">
    <property type="entry name" value="Krueppel-like factor 15"/>
    <property type="match status" value="1"/>
</dbReference>
<feature type="domain" description="C2H2-type" evidence="9">
    <location>
        <begin position="256"/>
        <end position="285"/>
    </location>
</feature>
<dbReference type="OMA" id="AYFKSSH"/>
<keyword evidence="11" id="KW-1185">Reference proteome</keyword>
<feature type="domain" description="C2H2-type" evidence="9">
    <location>
        <begin position="286"/>
        <end position="315"/>
    </location>
</feature>
<dbReference type="PANTHER" id="PTHR23235:SF120">
    <property type="entry name" value="KRUPPEL-LIKE FACTOR 15"/>
    <property type="match status" value="1"/>
</dbReference>
<dbReference type="GO" id="GO:0000978">
    <property type="term" value="F:RNA polymerase II cis-regulatory region sequence-specific DNA binding"/>
    <property type="evidence" value="ECO:0007669"/>
    <property type="project" value="TreeGrafter"/>
</dbReference>
<dbReference type="FunFam" id="3.30.160.60:FF:000110">
    <property type="entry name" value="Zinc finger protein-like"/>
    <property type="match status" value="1"/>
</dbReference>
<dbReference type="PROSITE" id="PS00028">
    <property type="entry name" value="ZINC_FINGER_C2H2_1"/>
    <property type="match status" value="3"/>
</dbReference>
<evidence type="ECO:0000313" key="10">
    <source>
        <dbReference type="EMBL" id="CDI96700.1"/>
    </source>
</evidence>
<dbReference type="SMART" id="SM00355">
    <property type="entry name" value="ZnF_C2H2"/>
    <property type="match status" value="3"/>
</dbReference>
<dbReference type="AlphaFoldDB" id="A0A087VX18"/>
<feature type="region of interest" description="Disordered" evidence="8">
    <location>
        <begin position="150"/>
        <end position="186"/>
    </location>
</feature>
<dbReference type="InterPro" id="IPR013087">
    <property type="entry name" value="Znf_C2H2_type"/>
</dbReference>
<dbReference type="STRING" id="6211.A0A087VX18"/>
<keyword evidence="4 7" id="KW-0863">Zinc-finger</keyword>
<keyword evidence="5" id="KW-0862">Zinc</keyword>
<keyword evidence="3" id="KW-0677">Repeat</keyword>
<dbReference type="EMBL" id="LN902846">
    <property type="protein sequence ID" value="CDI96700.1"/>
    <property type="molecule type" value="Genomic_DNA"/>
</dbReference>
<evidence type="ECO:0000259" key="9">
    <source>
        <dbReference type="PROSITE" id="PS50157"/>
    </source>
</evidence>
<evidence type="ECO:0000256" key="6">
    <source>
        <dbReference type="ARBA" id="ARBA00023242"/>
    </source>
</evidence>
<proteinExistence type="predicted"/>
<evidence type="ECO:0000256" key="8">
    <source>
        <dbReference type="SAM" id="MobiDB-lite"/>
    </source>
</evidence>
<evidence type="ECO:0000256" key="2">
    <source>
        <dbReference type="ARBA" id="ARBA00022723"/>
    </source>
</evidence>
<name>A0A087VX18_ECHMU</name>
<dbReference type="GO" id="GO:0000981">
    <property type="term" value="F:DNA-binding transcription factor activity, RNA polymerase II-specific"/>
    <property type="evidence" value="ECO:0007669"/>
    <property type="project" value="TreeGrafter"/>
</dbReference>
<evidence type="ECO:0000313" key="11">
    <source>
        <dbReference type="Proteomes" id="UP000017246"/>
    </source>
</evidence>
<keyword evidence="6" id="KW-0539">Nucleus</keyword>
<dbReference type="Gene3D" id="3.30.160.60">
    <property type="entry name" value="Classic Zinc Finger"/>
    <property type="match status" value="3"/>
</dbReference>
<organism evidence="10 11">
    <name type="scientific">Echinococcus multilocularis</name>
    <name type="common">Fox tapeworm</name>
    <dbReference type="NCBI Taxonomy" id="6211"/>
    <lineage>
        <taxon>Eukaryota</taxon>
        <taxon>Metazoa</taxon>
        <taxon>Spiralia</taxon>
        <taxon>Lophotrochozoa</taxon>
        <taxon>Platyhelminthes</taxon>
        <taxon>Cestoda</taxon>
        <taxon>Eucestoda</taxon>
        <taxon>Cyclophyllidea</taxon>
        <taxon>Taeniidae</taxon>
        <taxon>Echinococcus</taxon>
    </lineage>
</organism>